<dbReference type="Proteomes" id="UP000695264">
    <property type="component" value="Unassembled WGS sequence"/>
</dbReference>
<feature type="compositionally biased region" description="Basic and acidic residues" evidence="1">
    <location>
        <begin position="55"/>
        <end position="70"/>
    </location>
</feature>
<dbReference type="EMBL" id="JAATEN010000001">
    <property type="protein sequence ID" value="NJP99289.1"/>
    <property type="molecule type" value="Genomic_DNA"/>
</dbReference>
<reference evidence="3 4" key="1">
    <citation type="submission" date="2020-03" db="EMBL/GenBank/DDBJ databases">
        <title>WGS of actinomycetes isolated from Thailand.</title>
        <authorList>
            <person name="Thawai C."/>
        </authorList>
    </citation>
    <scope>NUCLEOTIDE SEQUENCE [LARGE SCALE GENOMIC DNA]</scope>
    <source>
        <strain evidence="3 4">PLAI 1-29</strain>
    </source>
</reference>
<feature type="transmembrane region" description="Helical" evidence="2">
    <location>
        <begin position="264"/>
        <end position="283"/>
    </location>
</feature>
<evidence type="ECO:0000313" key="4">
    <source>
        <dbReference type="Proteomes" id="UP000695264"/>
    </source>
</evidence>
<feature type="compositionally biased region" description="Low complexity" evidence="1">
    <location>
        <begin position="188"/>
        <end position="201"/>
    </location>
</feature>
<feature type="compositionally biased region" description="Basic and acidic residues" evidence="1">
    <location>
        <begin position="175"/>
        <end position="186"/>
    </location>
</feature>
<feature type="compositionally biased region" description="Acidic residues" evidence="1">
    <location>
        <begin position="224"/>
        <end position="234"/>
    </location>
</feature>
<sequence>MAPVLRPRLLGLLLVAAVLTPVLGVLLREGAAPREPFTGDRAPRAVSAPGLTAVRYDEPSAGRRAAEGRARPGRPPGYGAGPPGHSARGQDVRGQDAHEHAAHGSGAREDHVHGERGYGEPNRGEEVGARAARPGGPAGTPGAGAPLADVLAPQPPGGRAHTSGASREGPSAAEASRRDREADPLRRGAAPATPAASAAGPGDSGTGADRESGAAGAAAGAGDGAEDGAEDEGEVTTAGRPAQGNAGAPAAATARTGGRPGSRVLELGTGLLCMGLGLGFFGLRLRRG</sequence>
<keyword evidence="2" id="KW-1133">Transmembrane helix</keyword>
<keyword evidence="2" id="KW-0812">Transmembrane</keyword>
<protein>
    <submittedName>
        <fullName evidence="3">Uncharacterized protein</fullName>
    </submittedName>
</protein>
<dbReference type="RefSeq" id="WP_168099884.1">
    <property type="nucleotide sequence ID" value="NZ_JAATEN010000001.1"/>
</dbReference>
<organism evidence="3 4">
    <name type="scientific">Streptomyces zingiberis</name>
    <dbReference type="NCBI Taxonomy" id="2053010"/>
    <lineage>
        <taxon>Bacteria</taxon>
        <taxon>Bacillati</taxon>
        <taxon>Actinomycetota</taxon>
        <taxon>Actinomycetes</taxon>
        <taxon>Kitasatosporales</taxon>
        <taxon>Streptomycetaceae</taxon>
        <taxon>Streptomyces</taxon>
    </lineage>
</organism>
<name>A0ABX1BTV5_9ACTN</name>
<accession>A0ABX1BTV5</accession>
<evidence type="ECO:0000313" key="3">
    <source>
        <dbReference type="EMBL" id="NJP99289.1"/>
    </source>
</evidence>
<gene>
    <name evidence="3" type="ORF">HCK00_01660</name>
</gene>
<feature type="compositionally biased region" description="Low complexity" evidence="1">
    <location>
        <begin position="238"/>
        <end position="257"/>
    </location>
</feature>
<proteinExistence type="predicted"/>
<keyword evidence="2" id="KW-0472">Membrane</keyword>
<evidence type="ECO:0000256" key="2">
    <source>
        <dbReference type="SAM" id="Phobius"/>
    </source>
</evidence>
<evidence type="ECO:0000256" key="1">
    <source>
        <dbReference type="SAM" id="MobiDB-lite"/>
    </source>
</evidence>
<feature type="compositionally biased region" description="Basic and acidic residues" evidence="1">
    <location>
        <begin position="88"/>
        <end position="128"/>
    </location>
</feature>
<feature type="region of interest" description="Disordered" evidence="1">
    <location>
        <begin position="33"/>
        <end position="260"/>
    </location>
</feature>
<comment type="caution">
    <text evidence="3">The sequence shown here is derived from an EMBL/GenBank/DDBJ whole genome shotgun (WGS) entry which is preliminary data.</text>
</comment>
<keyword evidence="4" id="KW-1185">Reference proteome</keyword>